<dbReference type="AlphaFoldDB" id="A0AAE0BMY5"/>
<evidence type="ECO:0000256" key="4">
    <source>
        <dbReference type="SAM" id="MobiDB-lite"/>
    </source>
</evidence>
<keyword evidence="1 3" id="KW-0853">WD repeat</keyword>
<dbReference type="Pfam" id="PF00400">
    <property type="entry name" value="WD40"/>
    <property type="match status" value="4"/>
</dbReference>
<feature type="domain" description="CTLH" evidence="5">
    <location>
        <begin position="37"/>
        <end position="95"/>
    </location>
</feature>
<dbReference type="InterPro" id="IPR054532">
    <property type="entry name" value="TPL_SMU1_LisH-like"/>
</dbReference>
<dbReference type="SMART" id="SM00320">
    <property type="entry name" value="WD40"/>
    <property type="match status" value="11"/>
</dbReference>
<dbReference type="PANTHER" id="PTHR44083">
    <property type="entry name" value="TOPLESS-RELATED PROTEIN 1-RELATED"/>
    <property type="match status" value="1"/>
</dbReference>
<dbReference type="InterPro" id="IPR019775">
    <property type="entry name" value="WD40_repeat_CS"/>
</dbReference>
<dbReference type="Pfam" id="PF21889">
    <property type="entry name" value="TPR1-like_2nd"/>
    <property type="match status" value="1"/>
</dbReference>
<accession>A0AAE0BMY5</accession>
<dbReference type="SMART" id="SM00668">
    <property type="entry name" value="CTLH"/>
    <property type="match status" value="1"/>
</dbReference>
<dbReference type="Pfam" id="PF21359">
    <property type="entry name" value="zf_topless"/>
    <property type="match status" value="1"/>
</dbReference>
<dbReference type="InterPro" id="IPR054080">
    <property type="entry name" value="TPR1-like_2nd"/>
</dbReference>
<evidence type="ECO:0000256" key="3">
    <source>
        <dbReference type="PROSITE-ProRule" id="PRU00221"/>
    </source>
</evidence>
<feature type="compositionally biased region" description="Basic and acidic residues" evidence="4">
    <location>
        <begin position="735"/>
        <end position="746"/>
    </location>
</feature>
<dbReference type="SMART" id="SM00667">
    <property type="entry name" value="LisH"/>
    <property type="match status" value="1"/>
</dbReference>
<feature type="region of interest" description="Disordered" evidence="4">
    <location>
        <begin position="734"/>
        <end position="762"/>
    </location>
</feature>
<dbReference type="InterPro" id="IPR015943">
    <property type="entry name" value="WD40/YVTN_repeat-like_dom_sf"/>
</dbReference>
<proteinExistence type="predicted"/>
<name>A0AAE0BMY5_9CHLO</name>
<feature type="repeat" description="WD" evidence="3">
    <location>
        <begin position="431"/>
        <end position="474"/>
    </location>
</feature>
<dbReference type="GO" id="GO:0006355">
    <property type="term" value="P:regulation of DNA-templated transcription"/>
    <property type="evidence" value="ECO:0007669"/>
    <property type="project" value="InterPro"/>
</dbReference>
<dbReference type="PROSITE" id="PS50294">
    <property type="entry name" value="WD_REPEATS_REGION"/>
    <property type="match status" value="2"/>
</dbReference>
<dbReference type="InterPro" id="IPR036322">
    <property type="entry name" value="WD40_repeat_dom_sf"/>
</dbReference>
<gene>
    <name evidence="6" type="ORF">CYMTET_51381</name>
</gene>
<dbReference type="PROSITE" id="PS50897">
    <property type="entry name" value="CTLH"/>
    <property type="match status" value="1"/>
</dbReference>
<feature type="repeat" description="WD" evidence="3">
    <location>
        <begin position="334"/>
        <end position="376"/>
    </location>
</feature>
<dbReference type="SUPFAM" id="SSF50978">
    <property type="entry name" value="WD40 repeat-like"/>
    <property type="match status" value="2"/>
</dbReference>
<dbReference type="Gene3D" id="2.130.10.10">
    <property type="entry name" value="YVTN repeat-like/Quinoprotein amine dehydrogenase"/>
    <property type="match status" value="4"/>
</dbReference>
<comment type="caution">
    <text evidence="6">The sequence shown here is derived from an EMBL/GenBank/DDBJ whole genome shotgun (WGS) entry which is preliminary data.</text>
</comment>
<dbReference type="Proteomes" id="UP001190700">
    <property type="component" value="Unassembled WGS sequence"/>
</dbReference>
<reference evidence="6 7" key="1">
    <citation type="journal article" date="2015" name="Genome Biol. Evol.">
        <title>Comparative Genomics of a Bacterivorous Green Alga Reveals Evolutionary Causalities and Consequences of Phago-Mixotrophic Mode of Nutrition.</title>
        <authorList>
            <person name="Burns J.A."/>
            <person name="Paasch A."/>
            <person name="Narechania A."/>
            <person name="Kim E."/>
        </authorList>
    </citation>
    <scope>NUCLEOTIDE SEQUENCE [LARGE SCALE GENOMIC DNA]</scope>
    <source>
        <strain evidence="6 7">PLY_AMNH</strain>
    </source>
</reference>
<evidence type="ECO:0000259" key="5">
    <source>
        <dbReference type="PROSITE" id="PS50897"/>
    </source>
</evidence>
<dbReference type="PROSITE" id="PS50082">
    <property type="entry name" value="WD_REPEATS_2"/>
    <property type="match status" value="3"/>
</dbReference>
<dbReference type="PROSITE" id="PS00678">
    <property type="entry name" value="WD_REPEATS_1"/>
    <property type="match status" value="1"/>
</dbReference>
<dbReference type="PROSITE" id="PS50896">
    <property type="entry name" value="LISH"/>
    <property type="match status" value="1"/>
</dbReference>
<dbReference type="Pfam" id="PF17814">
    <property type="entry name" value="LisH_TPL"/>
    <property type="match status" value="1"/>
</dbReference>
<dbReference type="InterPro" id="IPR006594">
    <property type="entry name" value="LisH"/>
</dbReference>
<feature type="repeat" description="WD" evidence="3">
    <location>
        <begin position="943"/>
        <end position="976"/>
    </location>
</feature>
<dbReference type="InterPro" id="IPR048419">
    <property type="entry name" value="Topless_Znf"/>
</dbReference>
<protein>
    <recommendedName>
        <fullName evidence="5">CTLH domain-containing protein</fullName>
    </recommendedName>
</protein>
<dbReference type="InterPro" id="IPR006595">
    <property type="entry name" value="CTLH_C"/>
</dbReference>
<organism evidence="6 7">
    <name type="scientific">Cymbomonas tetramitiformis</name>
    <dbReference type="NCBI Taxonomy" id="36881"/>
    <lineage>
        <taxon>Eukaryota</taxon>
        <taxon>Viridiplantae</taxon>
        <taxon>Chlorophyta</taxon>
        <taxon>Pyramimonadophyceae</taxon>
        <taxon>Pyramimonadales</taxon>
        <taxon>Pyramimonadaceae</taxon>
        <taxon>Cymbomonas</taxon>
    </lineage>
</organism>
<evidence type="ECO:0000256" key="2">
    <source>
        <dbReference type="ARBA" id="ARBA00022737"/>
    </source>
</evidence>
<dbReference type="InterPro" id="IPR001680">
    <property type="entry name" value="WD40_rpt"/>
</dbReference>
<evidence type="ECO:0000313" key="7">
    <source>
        <dbReference type="Proteomes" id="UP001190700"/>
    </source>
</evidence>
<dbReference type="EMBL" id="LGRX02034165">
    <property type="protein sequence ID" value="KAK3238624.1"/>
    <property type="molecule type" value="Genomic_DNA"/>
</dbReference>
<evidence type="ECO:0000313" key="6">
    <source>
        <dbReference type="EMBL" id="KAK3238624.1"/>
    </source>
</evidence>
<keyword evidence="7" id="KW-1185">Reference proteome</keyword>
<dbReference type="InterPro" id="IPR027728">
    <property type="entry name" value="Topless_fam"/>
</dbReference>
<keyword evidence="2" id="KW-0677">Repeat</keyword>
<sequence>MSLSKDLSKELVFLILQFLEEEGFKKSLHALEQESGHFFNLKYFEELILLGNWEEVEKYLLGFTRVEYNRYSMKMFFEIRKQKFLEALDSGDRNLAVCILTTDLKVFRANNEELYKEMATLLTLEDFRENDKLSNYGDAIACRQLILADLRKLIEANPHFRDKLQVPNMKRSRMRTLINQSLNWQHQFCKNPYPSPEIKTLFVDHNCGLQKPAAGGAPGVAANQPHPSFGPSTSGPILHLNALFQSAAVQAAQHQAAHGGLTAPEMLSEPVTGLGQGLKRPRSGNPSMTEVEAAQVGLKRGRAGAENLLGGVSLGASDAAGASKAELPDTLVRTIQQSSTVTAFDFHPVSPSLLLVGTQDSTFSLWDVLQGRQIFKEGGGVNGQGRPQRAGAISRLKWGFGGGFFGVAYSRRMIQSYYIHQQEGVHLHNEINAHDGAVNDLAFVNHSSTVHLVTCGDDGFVKVWDLKAGAVLQTFRGHEGPVYSVCPFEKDNLKHIFSTGKDGKVKAWIYDDREARVSYVAPGRWATHMVYSKDGRRLFSCGTGRENQPTLVEWNEIEGKLIRQYMGFHNTSEALVRMDVTADGYLAVGDEGYVKFWSMDQVAPVLVRDCEGTLPESPNVCFNSDCSLLVVTGKNNSVNILARAGLAYLFHNQVPASSFHAATEQLQEHAPGLIQQVAASAQALYHPHKPLDTAATAGLAGLGSAADASSKLGLSTNMSSPAAVLPSSTSVAGKASDKIDLEDPKSADSSVPSSRDEKPIETRTLSSTLEPGSLLVRRQCRVQTLTHHSQLTVESNVVRLLFTGSGNGLLGLCLNGVHKLWKWTLPRTVEQGGRKASEERLWRPTTGASMQNAAEGDPVERQEYGASMALSKNDSYVMSASGGPVSLFNMRSFKAITILVKPPPRATFFAFHPVDNNIVAVGMANAAVHIYNVRTDHQSKHILNAHKRAITGVLFFPTAPNFLVSAGSDGQLVMWDSESYVQRCRYQLRSAKSEALTGLPVRIHLSPDHQKLLAIHPTQMSLHLPHNLQPERVWTCPGLDTVVCGCFTCNGESILAVLSDNSILSFNAKTLSLQHVLSVNTATSQVLQIASHPKESDLFAISCGDSSVKVVNILPSSSDGKSTETKGAE</sequence>
<dbReference type="PANTHER" id="PTHR44083:SF53">
    <property type="match status" value="1"/>
</dbReference>
<evidence type="ECO:0000256" key="1">
    <source>
        <dbReference type="ARBA" id="ARBA00022574"/>
    </source>
</evidence>